<keyword evidence="1" id="KW-1133">Transmembrane helix</keyword>
<sequence>MGMTVKSTDSADSFLILILPVALAITFLFSTWRLLLAIAGFILLLNIFQRYRWQKWSKTLNPTFHKLIQENQGRITTLDLVMRANLPAAKAKRYLDYKAAEFGARVLEPEDGNSGYFFITAKTLGSIFDDSEIPVTLPELKSEQKTVVEDLPRATENLKQNLQNHSQAQAELTRLGEADPSFAAPTHTQEHLVPDSLLQSELAKRLAVNSSTVYKHRSNPDFSEWSRSRDPEGIAWQYSSEDKRFFPVAIES</sequence>
<accession>A0ABR9UUV0</accession>
<evidence type="ECO:0000313" key="2">
    <source>
        <dbReference type="EMBL" id="MBE9192078.1"/>
    </source>
</evidence>
<keyword evidence="3" id="KW-1185">Reference proteome</keyword>
<reference evidence="2 3" key="1">
    <citation type="submission" date="2020-10" db="EMBL/GenBank/DDBJ databases">
        <authorList>
            <person name="Castelo-Branco R."/>
            <person name="Eusebio N."/>
            <person name="Adriana R."/>
            <person name="Vieira A."/>
            <person name="Brugerolle De Fraissinette N."/>
            <person name="Rezende De Castro R."/>
            <person name="Schneider M.P."/>
            <person name="Vasconcelos V."/>
            <person name="Leao P.N."/>
        </authorList>
    </citation>
    <scope>NUCLEOTIDE SEQUENCE [LARGE SCALE GENOMIC DNA]</scope>
    <source>
        <strain evidence="2 3">LEGE 06123</strain>
    </source>
</reference>
<protein>
    <submittedName>
        <fullName evidence="2">Uncharacterized protein</fullName>
    </submittedName>
</protein>
<proteinExistence type="predicted"/>
<feature type="transmembrane region" description="Helical" evidence="1">
    <location>
        <begin position="15"/>
        <end position="48"/>
    </location>
</feature>
<evidence type="ECO:0000313" key="3">
    <source>
        <dbReference type="Proteomes" id="UP000651156"/>
    </source>
</evidence>
<keyword evidence="1" id="KW-0472">Membrane</keyword>
<gene>
    <name evidence="2" type="ORF">IQ230_17310</name>
</gene>
<comment type="caution">
    <text evidence="2">The sequence shown here is derived from an EMBL/GenBank/DDBJ whole genome shotgun (WGS) entry which is preliminary data.</text>
</comment>
<dbReference type="Proteomes" id="UP000651156">
    <property type="component" value="Unassembled WGS sequence"/>
</dbReference>
<keyword evidence="1" id="KW-0812">Transmembrane</keyword>
<organism evidence="2 3">
    <name type="scientific">Gloeocapsopsis crepidinum LEGE 06123</name>
    <dbReference type="NCBI Taxonomy" id="588587"/>
    <lineage>
        <taxon>Bacteria</taxon>
        <taxon>Bacillati</taxon>
        <taxon>Cyanobacteriota</taxon>
        <taxon>Cyanophyceae</taxon>
        <taxon>Oscillatoriophycideae</taxon>
        <taxon>Chroococcales</taxon>
        <taxon>Chroococcaceae</taxon>
        <taxon>Gloeocapsopsis</taxon>
    </lineage>
</organism>
<evidence type="ECO:0000256" key="1">
    <source>
        <dbReference type="SAM" id="Phobius"/>
    </source>
</evidence>
<dbReference type="EMBL" id="JADEWN010000046">
    <property type="protein sequence ID" value="MBE9192078.1"/>
    <property type="molecule type" value="Genomic_DNA"/>
</dbReference>
<name>A0ABR9UUV0_9CHRO</name>